<dbReference type="InterPro" id="IPR029002">
    <property type="entry name" value="PLPC/GPLD1"/>
</dbReference>
<sequence length="304" mass="34902">MPNIWTHIFFAEDACNALSWDIHHSPSRHALFLGAQGPDPFFYYRFWPWLSSQKTGQEIGNTLHTKECGPFLIYLIEQAQEGSDEVKAYVAGFITHHLLDRHTHPYIHYRAGYQGSKHQKLETLIDTKMALDTRKMELWKHAAYAEINVGDTLPVSILYILDDAIRRFHPELSFQTKDIQIAYQDMITAQKLFADPGGWKNKILKAFISSYSHQPIHENIDYLNEENKLWVHAATGEKQEESFAELYTDALNDAVSLLPLVTDYWNEGGESVKAQLIRRIGNISYDTGTPVANHDINRFSVPII</sequence>
<accession>A0A0A1MXE2</accession>
<dbReference type="STRING" id="545501.BN997_04005"/>
<dbReference type="AlphaFoldDB" id="A0A0A1MXE2"/>
<evidence type="ECO:0000313" key="3">
    <source>
        <dbReference type="Proteomes" id="UP000040453"/>
    </source>
</evidence>
<feature type="domain" description="Phospholipase C/D" evidence="1">
    <location>
        <begin position="6"/>
        <end position="131"/>
    </location>
</feature>
<evidence type="ECO:0000259" key="1">
    <source>
        <dbReference type="Pfam" id="PF00882"/>
    </source>
</evidence>
<dbReference type="RefSeq" id="WP_042534667.1">
    <property type="nucleotide sequence ID" value="NZ_CDGG01000001.1"/>
</dbReference>
<proteinExistence type="predicted"/>
<dbReference type="Proteomes" id="UP000040453">
    <property type="component" value="Unassembled WGS sequence"/>
</dbReference>
<dbReference type="EMBL" id="CDGG01000001">
    <property type="protein sequence ID" value="CEI84072.1"/>
    <property type="molecule type" value="Genomic_DNA"/>
</dbReference>
<dbReference type="Pfam" id="PF00882">
    <property type="entry name" value="Zn_dep_PLPC"/>
    <property type="match status" value="1"/>
</dbReference>
<gene>
    <name evidence="2" type="ORF">BN997_04005</name>
</gene>
<organism evidence="2 3">
    <name type="scientific">Oceanobacillus oncorhynchi</name>
    <dbReference type="NCBI Taxonomy" id="545501"/>
    <lineage>
        <taxon>Bacteria</taxon>
        <taxon>Bacillati</taxon>
        <taxon>Bacillota</taxon>
        <taxon>Bacilli</taxon>
        <taxon>Bacillales</taxon>
        <taxon>Bacillaceae</taxon>
        <taxon>Oceanobacillus</taxon>
    </lineage>
</organism>
<reference evidence="2 3" key="1">
    <citation type="submission" date="2014-11" db="EMBL/GenBank/DDBJ databases">
        <authorList>
            <person name="Urmite Genomes Urmite Genomes"/>
        </authorList>
    </citation>
    <scope>NUCLEOTIDE SEQUENCE [LARGE SCALE GENOMIC DNA]</scope>
    <source>
        <strain evidence="2 3">Oc5</strain>
    </source>
</reference>
<keyword evidence="3" id="KW-1185">Reference proteome</keyword>
<evidence type="ECO:0000313" key="2">
    <source>
        <dbReference type="EMBL" id="CEI84072.1"/>
    </source>
</evidence>
<protein>
    <recommendedName>
        <fullName evidence="1">Phospholipase C/D domain-containing protein</fullName>
    </recommendedName>
</protein>
<dbReference type="OrthoDB" id="9810528at2"/>
<name>A0A0A1MXE2_9BACI</name>